<dbReference type="FunFam" id="3.90.190.10:FF:000157">
    <property type="entry name" value="Protein-tyrosine phosphatase"/>
    <property type="match status" value="1"/>
</dbReference>
<keyword evidence="3" id="KW-1185">Reference proteome</keyword>
<sequence>MASTSSDTVSPVTSINYRPAASCNSPQRVNLKTSLTHPINISWIVPEELIEGLSLDPLSGTIDLFDVYTSASLYQHYYENVRNTSQTLQRRSSRTYQRPTLIGNLALSSCPGKKVRLNGPVRGRATIDRDLDLDFQRLKSSDISMIICCLNDEELAFLGVPWPKYCELAQKHNLQIIRIPMVEGGCPDTLDQMDQVVMQMDRHIQSGQRVLAHCRGGVGRAGLVACCWLLKTQFCFDADRAIRFVRMRRSPKAIETIQQVDFIVKYADYTNRKPLSHHRSHDVNKVALNTVTKLTQ</sequence>
<dbReference type="PANTHER" id="PTHR23339">
    <property type="entry name" value="TYROSINE SPECIFIC PROTEIN PHOSPHATASE AND DUAL SPECIFICITY PROTEIN PHOSPHATASE"/>
    <property type="match status" value="1"/>
</dbReference>
<dbReference type="PROSITE" id="PS50056">
    <property type="entry name" value="TYR_PHOSPHATASE_2"/>
    <property type="match status" value="1"/>
</dbReference>
<dbReference type="EMBL" id="WTPW01001605">
    <property type="protein sequence ID" value="KAF0426322.1"/>
    <property type="molecule type" value="Genomic_DNA"/>
</dbReference>
<gene>
    <name evidence="2" type="ORF">F8M41_006215</name>
</gene>
<dbReference type="InterPro" id="IPR029021">
    <property type="entry name" value="Prot-tyrosine_phosphatase-like"/>
</dbReference>
<dbReference type="InterPro" id="IPR000340">
    <property type="entry name" value="Dual-sp_phosphatase_cat-dom"/>
</dbReference>
<comment type="caution">
    <text evidence="2">The sequence shown here is derived from an EMBL/GenBank/DDBJ whole genome shotgun (WGS) entry which is preliminary data.</text>
</comment>
<dbReference type="Gene3D" id="3.90.190.10">
    <property type="entry name" value="Protein tyrosine phosphatase superfamily"/>
    <property type="match status" value="1"/>
</dbReference>
<evidence type="ECO:0000313" key="3">
    <source>
        <dbReference type="Proteomes" id="UP000439903"/>
    </source>
</evidence>
<dbReference type="InterPro" id="IPR003595">
    <property type="entry name" value="Tyr_Pase_cat"/>
</dbReference>
<proteinExistence type="predicted"/>
<name>A0A8H4A5G1_GIGMA</name>
<feature type="domain" description="Tyrosine specific protein phosphatases" evidence="1">
    <location>
        <begin position="191"/>
        <end position="260"/>
    </location>
</feature>
<dbReference type="GO" id="GO:0140096">
    <property type="term" value="F:catalytic activity, acting on a protein"/>
    <property type="evidence" value="ECO:0007669"/>
    <property type="project" value="UniProtKB-ARBA"/>
</dbReference>
<protein>
    <submittedName>
        <fullName evidence="2">Phosphatases II</fullName>
    </submittedName>
</protein>
<dbReference type="AlphaFoldDB" id="A0A8H4A5G1"/>
<dbReference type="SMART" id="SM00195">
    <property type="entry name" value="DSPc"/>
    <property type="match status" value="1"/>
</dbReference>
<organism evidence="2 3">
    <name type="scientific">Gigaspora margarita</name>
    <dbReference type="NCBI Taxonomy" id="4874"/>
    <lineage>
        <taxon>Eukaryota</taxon>
        <taxon>Fungi</taxon>
        <taxon>Fungi incertae sedis</taxon>
        <taxon>Mucoromycota</taxon>
        <taxon>Glomeromycotina</taxon>
        <taxon>Glomeromycetes</taxon>
        <taxon>Diversisporales</taxon>
        <taxon>Gigasporaceae</taxon>
        <taxon>Gigaspora</taxon>
    </lineage>
</organism>
<dbReference type="SMART" id="SM00404">
    <property type="entry name" value="PTPc_motif"/>
    <property type="match status" value="1"/>
</dbReference>
<dbReference type="InterPro" id="IPR000387">
    <property type="entry name" value="Tyr_Pase_dom"/>
</dbReference>
<dbReference type="Proteomes" id="UP000439903">
    <property type="component" value="Unassembled WGS sequence"/>
</dbReference>
<evidence type="ECO:0000259" key="1">
    <source>
        <dbReference type="PROSITE" id="PS50056"/>
    </source>
</evidence>
<dbReference type="InterPro" id="IPR050561">
    <property type="entry name" value="PTP"/>
</dbReference>
<accession>A0A8H4A5G1</accession>
<reference evidence="2 3" key="1">
    <citation type="journal article" date="2019" name="Environ. Microbiol.">
        <title>At the nexus of three kingdoms: the genome of the mycorrhizal fungus Gigaspora margarita provides insights into plant, endobacterial and fungal interactions.</title>
        <authorList>
            <person name="Venice F."/>
            <person name="Ghignone S."/>
            <person name="Salvioli di Fossalunga A."/>
            <person name="Amselem J."/>
            <person name="Novero M."/>
            <person name="Xianan X."/>
            <person name="Sedzielewska Toro K."/>
            <person name="Morin E."/>
            <person name="Lipzen A."/>
            <person name="Grigoriev I.V."/>
            <person name="Henrissat B."/>
            <person name="Martin F.M."/>
            <person name="Bonfante P."/>
        </authorList>
    </citation>
    <scope>NUCLEOTIDE SEQUENCE [LARGE SCALE GENOMIC DNA]</scope>
    <source>
        <strain evidence="2 3">BEG34</strain>
    </source>
</reference>
<evidence type="ECO:0000313" key="2">
    <source>
        <dbReference type="EMBL" id="KAF0426322.1"/>
    </source>
</evidence>
<dbReference type="Pfam" id="PF00782">
    <property type="entry name" value="DSPc"/>
    <property type="match status" value="1"/>
</dbReference>
<dbReference type="OrthoDB" id="266663at2759"/>
<dbReference type="InterPro" id="IPR020422">
    <property type="entry name" value="TYR_PHOSPHATASE_DUAL_dom"/>
</dbReference>
<dbReference type="SUPFAM" id="SSF52799">
    <property type="entry name" value="(Phosphotyrosine protein) phosphatases II"/>
    <property type="match status" value="1"/>
</dbReference>